<dbReference type="InterPro" id="IPR010264">
    <property type="entry name" value="Self-incomp_S1"/>
</dbReference>
<evidence type="ECO:0000256" key="6">
    <source>
        <dbReference type="RuleBase" id="RU367044"/>
    </source>
</evidence>
<evidence type="ECO:0000313" key="7">
    <source>
        <dbReference type="Proteomes" id="UP000504610"/>
    </source>
</evidence>
<protein>
    <recommendedName>
        <fullName evidence="6">S-protein homolog</fullName>
    </recommendedName>
</protein>
<dbReference type="KEGG" id="rsz:130498839"/>
<reference evidence="7" key="1">
    <citation type="journal article" date="2019" name="Database">
        <title>The radish genome database (RadishGD): an integrated information resource for radish genomics.</title>
        <authorList>
            <person name="Yu H.J."/>
            <person name="Baek S."/>
            <person name="Lee Y.J."/>
            <person name="Cho A."/>
            <person name="Mun J.H."/>
        </authorList>
    </citation>
    <scope>NUCLEOTIDE SEQUENCE [LARGE SCALE GENOMIC DNA]</scope>
    <source>
        <strain evidence="7">cv. WK10039</strain>
    </source>
</reference>
<comment type="subcellular location">
    <subcellularLocation>
        <location evidence="1 6">Secreted</location>
    </subcellularLocation>
</comment>
<keyword evidence="5 6" id="KW-0732">Signal</keyword>
<reference evidence="8" key="2">
    <citation type="submission" date="2025-08" db="UniProtKB">
        <authorList>
            <consortium name="RefSeq"/>
        </authorList>
    </citation>
    <scope>IDENTIFICATION</scope>
    <source>
        <tissue evidence="8">Leaf</tissue>
    </source>
</reference>
<comment type="similarity">
    <text evidence="2 6">Belongs to the plant self-incompatibility (S1) protein family.</text>
</comment>
<name>A0A9W3CAA4_RAPSA</name>
<dbReference type="RefSeq" id="XP_056848465.1">
    <property type="nucleotide sequence ID" value="XM_056992485.1"/>
</dbReference>
<dbReference type="Proteomes" id="UP000504610">
    <property type="component" value="Chromosome 8"/>
</dbReference>
<evidence type="ECO:0000256" key="1">
    <source>
        <dbReference type="ARBA" id="ARBA00004613"/>
    </source>
</evidence>
<dbReference type="Pfam" id="PF05938">
    <property type="entry name" value="Self-incomp_S1"/>
    <property type="match status" value="1"/>
</dbReference>
<keyword evidence="3 6" id="KW-0713">Self-incompatibility</keyword>
<dbReference type="GeneID" id="130498839"/>
<dbReference type="AlphaFoldDB" id="A0A9W3CAA4"/>
<dbReference type="PANTHER" id="PTHR31232">
    <property type="match status" value="1"/>
</dbReference>
<dbReference type="OrthoDB" id="1024190at2759"/>
<keyword evidence="7" id="KW-1185">Reference proteome</keyword>
<organism evidence="7 8">
    <name type="scientific">Raphanus sativus</name>
    <name type="common">Radish</name>
    <name type="synonym">Raphanus raphanistrum var. sativus</name>
    <dbReference type="NCBI Taxonomy" id="3726"/>
    <lineage>
        <taxon>Eukaryota</taxon>
        <taxon>Viridiplantae</taxon>
        <taxon>Streptophyta</taxon>
        <taxon>Embryophyta</taxon>
        <taxon>Tracheophyta</taxon>
        <taxon>Spermatophyta</taxon>
        <taxon>Magnoliopsida</taxon>
        <taxon>eudicotyledons</taxon>
        <taxon>Gunneridae</taxon>
        <taxon>Pentapetalae</taxon>
        <taxon>rosids</taxon>
        <taxon>malvids</taxon>
        <taxon>Brassicales</taxon>
        <taxon>Brassicaceae</taxon>
        <taxon>Brassiceae</taxon>
        <taxon>Raphanus</taxon>
    </lineage>
</organism>
<evidence type="ECO:0000256" key="4">
    <source>
        <dbReference type="ARBA" id="ARBA00022525"/>
    </source>
</evidence>
<dbReference type="GO" id="GO:0060320">
    <property type="term" value="P:rejection of self pollen"/>
    <property type="evidence" value="ECO:0007669"/>
    <property type="project" value="UniProtKB-KW"/>
</dbReference>
<feature type="signal peptide" evidence="6">
    <location>
        <begin position="1"/>
        <end position="24"/>
    </location>
</feature>
<dbReference type="GO" id="GO:0005576">
    <property type="term" value="C:extracellular region"/>
    <property type="evidence" value="ECO:0007669"/>
    <property type="project" value="UniProtKB-SubCell"/>
</dbReference>
<evidence type="ECO:0000256" key="3">
    <source>
        <dbReference type="ARBA" id="ARBA00022471"/>
    </source>
</evidence>
<sequence>MVIPKRYPSLLTLIILIATDLSHADTINNIHVANGRSDSLSSTKDEFSPMEKVTVEIINDIGGTVTLPYHCKSKDDDLGDRSLQPGGSWSFSFKPQIFGRSLFFCSFALPNGMYYFDIYRYHRESNGDDWCQQCMWKIRQTGPCRFNRRTKQFDICFPWNKNKSLY</sequence>
<evidence type="ECO:0000256" key="5">
    <source>
        <dbReference type="ARBA" id="ARBA00022729"/>
    </source>
</evidence>
<dbReference type="PANTHER" id="PTHR31232:SF144">
    <property type="entry name" value="S-PROTEIN HOMOLOG 2"/>
    <property type="match status" value="1"/>
</dbReference>
<keyword evidence="4 6" id="KW-0964">Secreted</keyword>
<accession>A0A9W3CAA4</accession>
<proteinExistence type="inferred from homology"/>
<evidence type="ECO:0000256" key="2">
    <source>
        <dbReference type="ARBA" id="ARBA00005581"/>
    </source>
</evidence>
<feature type="chain" id="PRO_5041011267" description="S-protein homolog" evidence="6">
    <location>
        <begin position="25"/>
        <end position="166"/>
    </location>
</feature>
<evidence type="ECO:0000313" key="8">
    <source>
        <dbReference type="RefSeq" id="XP_056848465.1"/>
    </source>
</evidence>
<gene>
    <name evidence="8" type="primary">LOC130498839</name>
</gene>